<dbReference type="OrthoDB" id="5288100at2"/>
<accession>A0A432XE41</accession>
<dbReference type="Gene3D" id="3.40.50.620">
    <property type="entry name" value="HUPs"/>
    <property type="match status" value="1"/>
</dbReference>
<gene>
    <name evidence="1" type="ORF">CWE24_09780</name>
</gene>
<evidence type="ECO:0000313" key="1">
    <source>
        <dbReference type="EMBL" id="RUO47011.1"/>
    </source>
</evidence>
<protein>
    <submittedName>
        <fullName evidence="1">Cryptochrome/photolyase family protein</fullName>
    </submittedName>
</protein>
<proteinExistence type="predicted"/>
<dbReference type="InterPro" id="IPR007357">
    <property type="entry name" value="PhrB-like"/>
</dbReference>
<dbReference type="SUPFAM" id="SSF48173">
    <property type="entry name" value="Cryptochrome/photolyase FAD-binding domain"/>
    <property type="match status" value="1"/>
</dbReference>
<dbReference type="STRING" id="519452.SAMN04488139_1780"/>
<reference evidence="2" key="1">
    <citation type="journal article" date="2018" name="Front. Microbiol.">
        <title>Genome-Based Analysis Reveals the Taxonomy and Diversity of the Family Idiomarinaceae.</title>
        <authorList>
            <person name="Liu Y."/>
            <person name="Lai Q."/>
            <person name="Shao Z."/>
        </authorList>
    </citation>
    <scope>NUCLEOTIDE SEQUENCE [LARGE SCALE GENOMIC DNA]</scope>
    <source>
        <strain evidence="2">908033</strain>
    </source>
</reference>
<keyword evidence="1" id="KW-0456">Lyase</keyword>
<dbReference type="GO" id="GO:0016829">
    <property type="term" value="F:lyase activity"/>
    <property type="evidence" value="ECO:0007669"/>
    <property type="project" value="UniProtKB-KW"/>
</dbReference>
<dbReference type="InterPro" id="IPR014729">
    <property type="entry name" value="Rossmann-like_a/b/a_fold"/>
</dbReference>
<evidence type="ECO:0000313" key="2">
    <source>
        <dbReference type="Proteomes" id="UP000286985"/>
    </source>
</evidence>
<comment type="caution">
    <text evidence="1">The sequence shown here is derived from an EMBL/GenBank/DDBJ whole genome shotgun (WGS) entry which is preliminary data.</text>
</comment>
<dbReference type="AlphaFoldDB" id="A0A432XE41"/>
<dbReference type="InterPro" id="IPR036134">
    <property type="entry name" value="Crypto/Photolyase_FAD-like_sf"/>
</dbReference>
<dbReference type="Gene3D" id="1.10.10.1710">
    <property type="entry name" value="Deoxyribodipyrimidine photolyase-related"/>
    <property type="match status" value="1"/>
</dbReference>
<dbReference type="RefSeq" id="WP_092840685.1">
    <property type="nucleotide sequence ID" value="NZ_FPCF01000004.1"/>
</dbReference>
<dbReference type="PANTHER" id="PTHR38657:SF1">
    <property type="entry name" value="SLR1343 PROTEIN"/>
    <property type="match status" value="1"/>
</dbReference>
<dbReference type="Gene3D" id="1.10.579.10">
    <property type="entry name" value="DNA Cyclobutane Dipyrimidine Photolyase, subunit A, domain 3"/>
    <property type="match status" value="1"/>
</dbReference>
<sequence length="533" mass="61498">MTTPLGDISGCHTDLSALATLPISEVALILGDQLNASHSWFKTVNAKRLFVLMEIKQETNYVTHHIQKVVGFFAAMRQFAQALSSAGHQVFYFTLDADHNQQNIASNLTALATVMPQLEGFSIQQPDEYRLDKYLQDFAAEQSIPVDWFDTEHFLCQRSVLDDWFGPKKQVVMESFYRRMRKSTGYLMNDGKPLGGKWNYDKANRNKLPKGQTPPAPLCFSHDVSKLVAMLELQNIKTIGTIDSKNYLWPINRKESRQLLDHFVRYLLPNFGRFQDAMHTDYWALYHARISFALNTKMLSPREVVERALTYWQKHQEDVDLAQIEGFIRQIIGWREFIRAIYWQQMPAYAELNFFNHSNALPDFFWTGATRMACLSHAIQQSLDFAYAHHIQRLMVTGNFALLLGVNPTVVDGWYLGIYIDAIEWVELPNTRGMSQFADGGILATKPYISSGSYINKMSNYCTSCAYQVDKKVGEHACPFNSLYWNFIDQHFDKLKTNPRMALMTKQWEQRSESDKNSLRAQAQFYIENINTL</sequence>
<dbReference type="Proteomes" id="UP000286985">
    <property type="component" value="Unassembled WGS sequence"/>
</dbReference>
<organism evidence="1 2">
    <name type="scientific">Pseudidiomarina donghaiensis</name>
    <dbReference type="NCBI Taxonomy" id="519452"/>
    <lineage>
        <taxon>Bacteria</taxon>
        <taxon>Pseudomonadati</taxon>
        <taxon>Pseudomonadota</taxon>
        <taxon>Gammaproteobacteria</taxon>
        <taxon>Alteromonadales</taxon>
        <taxon>Idiomarinaceae</taxon>
        <taxon>Pseudidiomarina</taxon>
    </lineage>
</organism>
<dbReference type="Gene3D" id="1.25.40.80">
    <property type="match status" value="1"/>
</dbReference>
<dbReference type="Pfam" id="PF04244">
    <property type="entry name" value="DPRP"/>
    <property type="match status" value="1"/>
</dbReference>
<keyword evidence="2" id="KW-1185">Reference proteome</keyword>
<dbReference type="EMBL" id="PIPU01000005">
    <property type="protein sequence ID" value="RUO47011.1"/>
    <property type="molecule type" value="Genomic_DNA"/>
</dbReference>
<dbReference type="PANTHER" id="PTHR38657">
    <property type="entry name" value="SLR1343 PROTEIN"/>
    <property type="match status" value="1"/>
</dbReference>
<dbReference type="InterPro" id="IPR052551">
    <property type="entry name" value="UV-DNA_repair_photolyase"/>
</dbReference>
<name>A0A432XE41_9GAMM</name>